<evidence type="ECO:0000313" key="4">
    <source>
        <dbReference type="EMBL" id="CAJ0852118.1"/>
    </source>
</evidence>
<dbReference type="PROSITE" id="PS50005">
    <property type="entry name" value="TPR"/>
    <property type="match status" value="2"/>
</dbReference>
<dbReference type="InterPro" id="IPR023155">
    <property type="entry name" value="Cyt_c-552/4"/>
</dbReference>
<dbReference type="PANTHER" id="PTHR35038">
    <property type="entry name" value="DISSIMILATORY SULFITE REDUCTASE SIRA"/>
    <property type="match status" value="1"/>
</dbReference>
<dbReference type="Pfam" id="PF13435">
    <property type="entry name" value="Cytochrome_C554"/>
    <property type="match status" value="1"/>
</dbReference>
<dbReference type="Pfam" id="PF09699">
    <property type="entry name" value="Paired_CXXCH_1"/>
    <property type="match status" value="1"/>
</dbReference>
<evidence type="ECO:0000259" key="2">
    <source>
        <dbReference type="Pfam" id="PF09699"/>
    </source>
</evidence>
<dbReference type="Gene3D" id="1.25.40.10">
    <property type="entry name" value="Tetratricopeptide repeat domain"/>
    <property type="match status" value="1"/>
</dbReference>
<gene>
    <name evidence="4" type="ORF">AMST5_00517</name>
</gene>
<dbReference type="EMBL" id="OY288114">
    <property type="protein sequence ID" value="CAJ0852118.1"/>
    <property type="molecule type" value="Genomic_DNA"/>
</dbReference>
<dbReference type="AlphaFoldDB" id="A0AA48RBW2"/>
<reference evidence="4" key="1">
    <citation type="submission" date="2023-07" db="EMBL/GenBank/DDBJ databases">
        <authorList>
            <person name="Pelsma A.J. K."/>
        </authorList>
    </citation>
    <scope>NUCLEOTIDE SEQUENCE</scope>
</reference>
<organism evidence="4">
    <name type="scientific">freshwater sediment metagenome</name>
    <dbReference type="NCBI Taxonomy" id="556182"/>
    <lineage>
        <taxon>unclassified sequences</taxon>
        <taxon>metagenomes</taxon>
        <taxon>ecological metagenomes</taxon>
    </lineage>
</organism>
<sequence>MFFLSGLRLAALVAMVVGAVPAGAADQTPASTFVGSTACAACHRSEHSDWLTSQHRAAMQEPTDSTVLGRFDSASFRRGAVETVFSKRDGKFLISTEGPDGKLADFAVKYVFGVYPLQQYLLELPGGRLQAFGVAWDARPATEGGQRWFDLYPDRKLAAGDPLHWTGIDQNWNYQCAWCHSTNLRKNYDPATNAFATTFSEISVGCEACHGPASRHIEWASKPSTQSPHHGFDVSLDQRAGVSWAAGAGATSARTGPPASDKETRVCAGCHARRQQFSDDPVAAARFFDAFRPVTLEAGLYHLDGQQRDEVYNFGSFLQSRMHAAGVTCSDCHNPHSGKLRLAGNALCGQCHSAAVFDQASHHHHASGSKGAECANCHMPAAVYMGVDARRDHSMRIPRPDRTASLATPNACNQCHSEKSAAWATEAVKSWGMGGKPGAQGFAEAFHLADSGAPGAGAALASLIEDKGQSAIARASALHRLSQAPTIAALSLAGGALSDPDPMVRAAAVAVFANADAATKRQALTPMLTDETRLLRMEAARALAGEAEAGLEPAALLAFEKALAEYEAGQLFNAERPEFRANLGALYLARGKVDAARAAYEKALALDKSFAPAAVSLADIARASGDEKSAEETLRRSLTQNPDSGALAHALGLSLIRQKRLPEAMASLEKAVALSPDDSRFAYVLGVAQHDAGSPDKARETLAAALSRHPFDRDILSALASYDMEAGDIAAAADHAERLSQLEPEDAETRQFIAAIRAMAARGRR</sequence>
<dbReference type="SUPFAM" id="SSF48695">
    <property type="entry name" value="Multiheme cytochromes"/>
    <property type="match status" value="1"/>
</dbReference>
<evidence type="ECO:0000259" key="3">
    <source>
        <dbReference type="Pfam" id="PF13435"/>
    </source>
</evidence>
<dbReference type="Pfam" id="PF14559">
    <property type="entry name" value="TPR_19"/>
    <property type="match status" value="2"/>
</dbReference>
<dbReference type="InterPro" id="IPR036280">
    <property type="entry name" value="Multihaem_cyt_sf"/>
</dbReference>
<dbReference type="SUPFAM" id="SSF48452">
    <property type="entry name" value="TPR-like"/>
    <property type="match status" value="1"/>
</dbReference>
<dbReference type="SMART" id="SM00028">
    <property type="entry name" value="TPR"/>
    <property type="match status" value="5"/>
</dbReference>
<feature type="domain" description="Doubled CXXCH motif" evidence="2">
    <location>
        <begin position="328"/>
        <end position="355"/>
    </location>
</feature>
<dbReference type="GO" id="GO:0016491">
    <property type="term" value="F:oxidoreductase activity"/>
    <property type="evidence" value="ECO:0007669"/>
    <property type="project" value="TreeGrafter"/>
</dbReference>
<dbReference type="Gene3D" id="1.10.1130.10">
    <property type="entry name" value="Flavocytochrome C3, Chain A"/>
    <property type="match status" value="2"/>
</dbReference>
<dbReference type="PANTHER" id="PTHR35038:SF8">
    <property type="entry name" value="C-TYPE POLYHEME CYTOCHROME OMCC"/>
    <property type="match status" value="1"/>
</dbReference>
<dbReference type="InterPro" id="IPR051829">
    <property type="entry name" value="Multiheme_Cytochr_ET"/>
</dbReference>
<evidence type="ECO:0000256" key="1">
    <source>
        <dbReference type="ARBA" id="ARBA00022729"/>
    </source>
</evidence>
<feature type="domain" description="Cytochrome c-552/4" evidence="3">
    <location>
        <begin position="170"/>
        <end position="211"/>
    </location>
</feature>
<dbReference type="InterPro" id="IPR019734">
    <property type="entry name" value="TPR_rpt"/>
</dbReference>
<dbReference type="InterPro" id="IPR011990">
    <property type="entry name" value="TPR-like_helical_dom_sf"/>
</dbReference>
<name>A0AA48RBW2_9ZZZZ</name>
<accession>A0AA48RBW2</accession>
<proteinExistence type="predicted"/>
<protein>
    <submittedName>
        <fullName evidence="4">Uncharacterized protein</fullName>
    </submittedName>
</protein>
<dbReference type="InterPro" id="IPR010177">
    <property type="entry name" value="Paired_CXXCH_1"/>
</dbReference>
<keyword evidence="1" id="KW-0732">Signal</keyword>